<dbReference type="RefSeq" id="WP_148064162.1">
    <property type="nucleotide sequence ID" value="NZ_VRYZ01000004.1"/>
</dbReference>
<dbReference type="Gene3D" id="3.90.550.10">
    <property type="entry name" value="Spore Coat Polysaccharide Biosynthesis Protein SpsA, Chain A"/>
    <property type="match status" value="1"/>
</dbReference>
<evidence type="ECO:0000259" key="2">
    <source>
        <dbReference type="Pfam" id="PF12804"/>
    </source>
</evidence>
<comment type="caution">
    <text evidence="3">The sequence shown here is derived from an EMBL/GenBank/DDBJ whole genome shotgun (WGS) entry which is preliminary data.</text>
</comment>
<reference evidence="3 4" key="1">
    <citation type="submission" date="2019-08" db="EMBL/GenBank/DDBJ databases">
        <title>Parahaliea maris sp. nov., isolated from the surface seawater.</title>
        <authorList>
            <person name="Liu Y."/>
        </authorList>
    </citation>
    <scope>NUCLEOTIDE SEQUENCE [LARGE SCALE GENOMIC DNA]</scope>
    <source>
        <strain evidence="3 4">S2-26</strain>
    </source>
</reference>
<gene>
    <name evidence="3" type="ORF">FVW59_10185</name>
</gene>
<name>A0A5C8ZWA5_9GAMM</name>
<dbReference type="GO" id="GO:0016779">
    <property type="term" value="F:nucleotidyltransferase activity"/>
    <property type="evidence" value="ECO:0007669"/>
    <property type="project" value="UniProtKB-ARBA"/>
</dbReference>
<evidence type="ECO:0000313" key="4">
    <source>
        <dbReference type="Proteomes" id="UP000321933"/>
    </source>
</evidence>
<feature type="domain" description="MobA-like NTP transferase" evidence="2">
    <location>
        <begin position="6"/>
        <end position="160"/>
    </location>
</feature>
<evidence type="ECO:0000256" key="1">
    <source>
        <dbReference type="ARBA" id="ARBA00022842"/>
    </source>
</evidence>
<dbReference type="PANTHER" id="PTHR43777:SF1">
    <property type="entry name" value="MOLYBDENUM COFACTOR CYTIDYLYLTRANSFERASE"/>
    <property type="match status" value="1"/>
</dbReference>
<evidence type="ECO:0000313" key="3">
    <source>
        <dbReference type="EMBL" id="TXS91531.1"/>
    </source>
</evidence>
<proteinExistence type="predicted"/>
<dbReference type="InterPro" id="IPR025877">
    <property type="entry name" value="MobA-like_NTP_Trfase"/>
</dbReference>
<protein>
    <submittedName>
        <fullName evidence="3">Nucleotidyltransferase family protein</fullName>
    </submittedName>
</protein>
<keyword evidence="4" id="KW-1185">Reference proteome</keyword>
<dbReference type="OrthoDB" id="5298023at2"/>
<accession>A0A5C8ZWA5</accession>
<keyword evidence="3" id="KW-0808">Transferase</keyword>
<keyword evidence="1" id="KW-0460">Magnesium</keyword>
<dbReference type="AlphaFoldDB" id="A0A5C8ZWA5"/>
<dbReference type="Proteomes" id="UP000321933">
    <property type="component" value="Unassembled WGS sequence"/>
</dbReference>
<dbReference type="EMBL" id="VRYZ01000004">
    <property type="protein sequence ID" value="TXS91531.1"/>
    <property type="molecule type" value="Genomic_DNA"/>
</dbReference>
<dbReference type="PANTHER" id="PTHR43777">
    <property type="entry name" value="MOLYBDENUM COFACTOR CYTIDYLYLTRANSFERASE"/>
    <property type="match status" value="1"/>
</dbReference>
<dbReference type="Pfam" id="PF12804">
    <property type="entry name" value="NTP_transf_3"/>
    <property type="match status" value="1"/>
</dbReference>
<dbReference type="SUPFAM" id="SSF53448">
    <property type="entry name" value="Nucleotide-diphospho-sugar transferases"/>
    <property type="match status" value="1"/>
</dbReference>
<sequence length="189" mass="20640">MKVGVLLLAAGRGQRFGADKRLALYRGKPLLEVVVASIRAAGLPLRVCLKPDDSLCEQLLTALEVEYCYCSEAQHGMGHTLAQGIQRLPDWDATLVALADMPWIDSDSYRQLADAAGSERIVAPIHGGQRGHPVAFGRRFYPQLEQLEGDEGARHIIAGHPEALQLLPLDDPGVLRDVDHPHDLDWPGS</sequence>
<dbReference type="CDD" id="cd04182">
    <property type="entry name" value="GT_2_like_f"/>
    <property type="match status" value="1"/>
</dbReference>
<dbReference type="InterPro" id="IPR029044">
    <property type="entry name" value="Nucleotide-diphossugar_trans"/>
</dbReference>
<organism evidence="3 4">
    <name type="scientific">Parahaliea aestuarii</name>
    <dbReference type="NCBI Taxonomy" id="1852021"/>
    <lineage>
        <taxon>Bacteria</taxon>
        <taxon>Pseudomonadati</taxon>
        <taxon>Pseudomonadota</taxon>
        <taxon>Gammaproteobacteria</taxon>
        <taxon>Cellvibrionales</taxon>
        <taxon>Halieaceae</taxon>
        <taxon>Parahaliea</taxon>
    </lineage>
</organism>